<keyword evidence="7" id="KW-1185">Reference proteome</keyword>
<dbReference type="GO" id="GO:0016491">
    <property type="term" value="F:oxidoreductase activity"/>
    <property type="evidence" value="ECO:0007669"/>
    <property type="project" value="UniProtKB-KW"/>
</dbReference>
<dbReference type="Gene3D" id="3.40.50.920">
    <property type="match status" value="1"/>
</dbReference>
<dbReference type="GO" id="GO:0006979">
    <property type="term" value="P:response to oxidative stress"/>
    <property type="evidence" value="ECO:0007669"/>
    <property type="project" value="TreeGrafter"/>
</dbReference>
<evidence type="ECO:0000313" key="4">
    <source>
        <dbReference type="EMBL" id="BCD46078.1"/>
    </source>
</evidence>
<dbReference type="AlphaFoldDB" id="A0A6J4CX18"/>
<dbReference type="Proteomes" id="UP000317935">
    <property type="component" value="Chromosome"/>
</dbReference>
<dbReference type="NCBIfam" id="NF007206">
    <property type="entry name" value="PRK09627.1"/>
    <property type="match status" value="1"/>
</dbReference>
<dbReference type="NCBIfam" id="NF006412">
    <property type="entry name" value="PRK08659.1"/>
    <property type="match status" value="1"/>
</dbReference>
<keyword evidence="1" id="KW-0560">Oxidoreductase</keyword>
<dbReference type="InterPro" id="IPR002880">
    <property type="entry name" value="Pyrv_Fd/Flavodoxin_OxRdtase_N"/>
</dbReference>
<reference evidence="5 6" key="1">
    <citation type="submission" date="2019-06" db="EMBL/GenBank/DDBJ databases">
        <title>Complete genome sequence of Helicobacter suis SNTW101c.</title>
        <authorList>
            <person name="Rimbara E."/>
            <person name="Suzuki M."/>
            <person name="Matsui H."/>
            <person name="Nakamura M."/>
            <person name="Mori S."/>
            <person name="Shibayama K."/>
        </authorList>
    </citation>
    <scope>NUCLEOTIDE SEQUENCE [LARGE SCALE GENOMIC DNA]</scope>
    <source>
        <strain evidence="5 6">SNTW101c</strain>
    </source>
</reference>
<proteinExistence type="predicted"/>
<dbReference type="RefSeq" id="WP_006564577.1">
    <property type="nucleotide sequence ID" value="NZ_AP019774.1"/>
</dbReference>
<feature type="domain" description="Pyruvate:ferredoxin oxidoreductase core" evidence="3">
    <location>
        <begin position="275"/>
        <end position="369"/>
    </location>
</feature>
<accession>A0A6J4CX18</accession>
<evidence type="ECO:0000259" key="2">
    <source>
        <dbReference type="Pfam" id="PF01855"/>
    </source>
</evidence>
<feature type="domain" description="Pyruvate flavodoxin/ferredoxin oxidoreductase pyrimidine binding" evidence="2">
    <location>
        <begin position="15"/>
        <end position="243"/>
    </location>
</feature>
<evidence type="ECO:0000256" key="1">
    <source>
        <dbReference type="ARBA" id="ARBA00023002"/>
    </source>
</evidence>
<sequence>MREVISDGNDLVAQGAIDAGCRFFGGYPITPSSDIMHAMSTLLPAHAGHFIQMEDEIGGISVALGASMSGVKSMTASSGPGISLKVEQMGYAFMTETPLVIVDVMRSGPSTGMPTRVAQGDVDFLKHPIHGDFKAVALAPGNLEETYTETVRAFNLSEMLMTPVFLLLDETVGHMYGRVRLPDLEEVQKSVVDRRVFKGDPKEYQPYGVPQDEPAILNPFFQGYRYHITGLHHGPIGFPTEDAKIGGALMDRLFHKIDSKIDTIGYNEEVDIEGAEILIIGYGSTTLAIKDALRELQAENYPKKVGLFRPLTLWPSPKKRLEELGKKFDKILVVELNKGQYLHEIEHSMGKRVHSLLQANGRPISPRQIISKIKEF</sequence>
<gene>
    <name evidence="5" type="primary">oorA</name>
    <name evidence="4" type="ORF">NHP190020_11170</name>
    <name evidence="5" type="ORF">SNTW_07240</name>
</gene>
<evidence type="ECO:0000313" key="5">
    <source>
        <dbReference type="EMBL" id="BCD70079.1"/>
    </source>
</evidence>
<dbReference type="Gene3D" id="3.40.50.970">
    <property type="match status" value="1"/>
</dbReference>
<dbReference type="Proteomes" id="UP000509742">
    <property type="component" value="Chromosome"/>
</dbReference>
<dbReference type="EMBL" id="AP023036">
    <property type="protein sequence ID" value="BCD46078.1"/>
    <property type="molecule type" value="Genomic_DNA"/>
</dbReference>
<evidence type="ECO:0000259" key="3">
    <source>
        <dbReference type="Pfam" id="PF17147"/>
    </source>
</evidence>
<dbReference type="Pfam" id="PF01855">
    <property type="entry name" value="POR_N"/>
    <property type="match status" value="1"/>
</dbReference>
<name>A0A6J4CX18_9HELI</name>
<dbReference type="InterPro" id="IPR009014">
    <property type="entry name" value="Transketo_C/PFOR_II"/>
</dbReference>
<dbReference type="SUPFAM" id="SSF52922">
    <property type="entry name" value="TK C-terminal domain-like"/>
    <property type="match status" value="1"/>
</dbReference>
<organism evidence="5 6">
    <name type="scientific">Helicobacter suis</name>
    <dbReference type="NCBI Taxonomy" id="104628"/>
    <lineage>
        <taxon>Bacteria</taxon>
        <taxon>Pseudomonadati</taxon>
        <taxon>Campylobacterota</taxon>
        <taxon>Epsilonproteobacteria</taxon>
        <taxon>Campylobacterales</taxon>
        <taxon>Helicobacteraceae</taxon>
        <taxon>Helicobacter</taxon>
    </lineage>
</organism>
<reference evidence="4 7" key="2">
    <citation type="submission" date="2020-04" db="EMBL/GenBank/DDBJ databases">
        <title>Genomic analysis of gastric non-Helicobacter pylori Helicobacters isolated in Japan.</title>
        <authorList>
            <person name="Suzuki M."/>
            <person name="Rimbara E."/>
        </authorList>
    </citation>
    <scope>NUCLEOTIDE SEQUENCE [LARGE SCALE GENOMIC DNA]</scope>
    <source>
        <strain evidence="4 7">NHP19-0020</strain>
    </source>
</reference>
<dbReference type="Pfam" id="PF17147">
    <property type="entry name" value="PFOR_II"/>
    <property type="match status" value="1"/>
</dbReference>
<dbReference type="FunFam" id="3.40.50.970:FF:000022">
    <property type="entry name" value="2-oxoglutarate ferredoxin oxidoreductase alpha subunit"/>
    <property type="match status" value="1"/>
</dbReference>
<dbReference type="GeneID" id="56928573"/>
<dbReference type="PANTHER" id="PTHR32154:SF14">
    <property type="entry name" value="2-OXOGLUTARATE SYNTHASE SUBUNIT KORA"/>
    <property type="match status" value="1"/>
</dbReference>
<evidence type="ECO:0000313" key="6">
    <source>
        <dbReference type="Proteomes" id="UP000317935"/>
    </source>
</evidence>
<dbReference type="InterPro" id="IPR050722">
    <property type="entry name" value="Pyruvate:ferred/Flavod_OxRd"/>
</dbReference>
<dbReference type="InterPro" id="IPR029061">
    <property type="entry name" value="THDP-binding"/>
</dbReference>
<dbReference type="OrthoDB" id="9794954at2"/>
<dbReference type="CDD" id="cd07034">
    <property type="entry name" value="TPP_PYR_PFOR_IOR-alpha_like"/>
    <property type="match status" value="1"/>
</dbReference>
<evidence type="ECO:0000313" key="7">
    <source>
        <dbReference type="Proteomes" id="UP000509742"/>
    </source>
</evidence>
<dbReference type="PANTHER" id="PTHR32154">
    <property type="entry name" value="PYRUVATE-FLAVODOXIN OXIDOREDUCTASE-RELATED"/>
    <property type="match status" value="1"/>
</dbReference>
<protein>
    <submittedName>
        <fullName evidence="5">2-oxoglutarate-acceptor oxidoreductase subunit OorA</fullName>
    </submittedName>
</protein>
<dbReference type="InterPro" id="IPR033412">
    <property type="entry name" value="PFOR_II"/>
</dbReference>
<dbReference type="EMBL" id="AP019774">
    <property type="protein sequence ID" value="BCD70079.1"/>
    <property type="molecule type" value="Genomic_DNA"/>
</dbReference>
<dbReference type="SUPFAM" id="SSF52518">
    <property type="entry name" value="Thiamin diphosphate-binding fold (THDP-binding)"/>
    <property type="match status" value="1"/>
</dbReference>